<accession>A0ABT3ARG2</accession>
<reference evidence="1 2" key="1">
    <citation type="submission" date="2022-10" db="EMBL/GenBank/DDBJ databases">
        <title>Ruegeria sp. nov., isolated from ocean surface sediments.</title>
        <authorList>
            <person name="He W."/>
            <person name="Xue H.-P."/>
            <person name="Zhang D.-F."/>
        </authorList>
    </citation>
    <scope>NUCLEOTIDE SEQUENCE [LARGE SCALE GENOMIC DNA]</scope>
    <source>
        <strain evidence="1 2">XHP0148</strain>
    </source>
</reference>
<dbReference type="Proteomes" id="UP001320899">
    <property type="component" value="Unassembled WGS sequence"/>
</dbReference>
<organism evidence="1 2">
    <name type="scientific">Ruegeria aquimaris</name>
    <dbReference type="NCBI Taxonomy" id="2984333"/>
    <lineage>
        <taxon>Bacteria</taxon>
        <taxon>Pseudomonadati</taxon>
        <taxon>Pseudomonadota</taxon>
        <taxon>Alphaproteobacteria</taxon>
        <taxon>Rhodobacterales</taxon>
        <taxon>Roseobacteraceae</taxon>
        <taxon>Ruegeria</taxon>
    </lineage>
</organism>
<gene>
    <name evidence="1" type="ORF">OE747_23230</name>
</gene>
<protein>
    <submittedName>
        <fullName evidence="1">Uncharacterized protein</fullName>
    </submittedName>
</protein>
<evidence type="ECO:0000313" key="1">
    <source>
        <dbReference type="EMBL" id="MCV2891243.1"/>
    </source>
</evidence>
<dbReference type="RefSeq" id="WP_263830845.1">
    <property type="nucleotide sequence ID" value="NZ_JAOWLB010000032.1"/>
</dbReference>
<dbReference type="EMBL" id="JAOWLB010000032">
    <property type="protein sequence ID" value="MCV2891243.1"/>
    <property type="molecule type" value="Genomic_DNA"/>
</dbReference>
<evidence type="ECO:0000313" key="2">
    <source>
        <dbReference type="Proteomes" id="UP001320899"/>
    </source>
</evidence>
<sequence length="206" mass="23401">MTMFDRNCRETFLTEKFVGYLNRKVPPRNFTPEVQADEMASLLRCLMRFAPKNGYEKWWPNFEDRLDEEAKTRAWPTGGEIKATAVAISGPSYRYTAKGDEVDILDVIAERMKAGEHVPEAYVFGPSAVELKESGKVSEDQIQRYRKGLFYKLKDTYGEATALAKIADLQARHDTAEAAAREPFTQQILPKVKPNLMVGTEWDGLV</sequence>
<keyword evidence="2" id="KW-1185">Reference proteome</keyword>
<proteinExistence type="predicted"/>
<comment type="caution">
    <text evidence="1">The sequence shown here is derived from an EMBL/GenBank/DDBJ whole genome shotgun (WGS) entry which is preliminary data.</text>
</comment>
<name>A0ABT3ARG2_9RHOB</name>